<gene>
    <name evidence="2" type="ORF">GEU84_020375</name>
</gene>
<keyword evidence="2" id="KW-0067">ATP-binding</keyword>
<evidence type="ECO:0000313" key="2">
    <source>
        <dbReference type="EMBL" id="NUB46753.1"/>
    </source>
</evidence>
<dbReference type="RefSeq" id="WP_152828752.1">
    <property type="nucleotide sequence ID" value="NZ_WHUT02000020.1"/>
</dbReference>
<proteinExistence type="predicted"/>
<dbReference type="InterPro" id="IPR007555">
    <property type="entry name" value="DUF499"/>
</dbReference>
<accession>A0A8X8H357</accession>
<sequence>MAIQSVKQLCTPSALISSDSLVEQVAQIEDFAGGKIDGREFFRRNHFTEGLSLLVARGFERLAGRSEDGAFYLTQAMGGGKTHSLIAFGLLAQDPGLRREVIPNIASGNEFGQAKVVIFNGHQNPENLLWGHIADALGKGDVMAPFWRSGARTPGVDEWINILGDQPVLILLDELPSYLQMAQGEPVGASTLGDLTIGALERLFNALPRCPRACVVVTNLKDDVYLDGSAQLRTLIENLTKHYDRNAQAITPVRQNSGEVFAIVRKRLFDTLPDPQRIDEVAQAYVAALQKAKRVDTIPTAPETFIERIRETYPFHPSIRDLVARFSENRGYQKTRALIRLLRLAARGALQSDGNVFLIGLQHLDFNDQATLEEIRKINAAYTNAISRDISDRGNALAEKIDAADGNKTASSVAKVLLTSSLSNAEAPLRGLTDGELIECLADPLLEVSEIKTAQNRLQGQAWYMFQGVDQRVFFGQTANVTAEVTEIASNIAEEQVSQTLREKLTEVFKPRSGQLYSERMAILPALDEIKLEADRPTLIILERPADKLPEEFDKWWKGQDHQNRVLVLTADRNAVTTLKNSARRQRAIAKVEEQIRVRHGDGSPQKAELDSLKSREAAAFTSALRETFKSIIFPQRDRSKGSILRSIDDFRMEFERNDYSGELQIIETLVKRGKFVPSDRFEQEFETLRLDAEEILFDAEAVQKSSLERNAAVRPAWFWLPRAGLDSLLRESIRRGFWREKEGLIAKKWLRVTKVTARLDDFAPDPMVSGRFQVNVTPEDADTVFVSEAGPPDPKTAAKLDGRIYETAAPAAWFLAVDSTGSASTGDVCEWRAPLRVKLDAKRNAAAWRLTLQGVPRAANIRVSFDGTDPRIASPVSSGEIDAPSGATQVRALVELDGKFSFEETARLAPDGFEFDPNAKKTPVKPDSPATMTSRFQSRDTAQAFTALDRLSKMAGAKVKGGSVEVKGKRTEDDYLTLRFGRDVTIDASELDRSAKELATLLAAEQPLVTLQLSSVAFPSGRDLMTFCDDMALDFDRVEWKQD</sequence>
<dbReference type="Proteomes" id="UP000484076">
    <property type="component" value="Unassembled WGS sequence"/>
</dbReference>
<comment type="caution">
    <text evidence="2">The sequence shown here is derived from an EMBL/GenBank/DDBJ whole genome shotgun (WGS) entry which is preliminary data.</text>
</comment>
<dbReference type="GO" id="GO:0005524">
    <property type="term" value="F:ATP binding"/>
    <property type="evidence" value="ECO:0007669"/>
    <property type="project" value="UniProtKB-KW"/>
</dbReference>
<keyword evidence="3" id="KW-1185">Reference proteome</keyword>
<evidence type="ECO:0000313" key="3">
    <source>
        <dbReference type="Proteomes" id="UP000484076"/>
    </source>
</evidence>
<evidence type="ECO:0000256" key="1">
    <source>
        <dbReference type="SAM" id="MobiDB-lite"/>
    </source>
</evidence>
<dbReference type="EMBL" id="WHUT02000020">
    <property type="protein sequence ID" value="NUB46753.1"/>
    <property type="molecule type" value="Genomic_DNA"/>
</dbReference>
<name>A0A8X8H357_9RHOB</name>
<protein>
    <submittedName>
        <fullName evidence="2">ATP-binding protein</fullName>
    </submittedName>
</protein>
<keyword evidence="2" id="KW-0547">Nucleotide-binding</keyword>
<feature type="region of interest" description="Disordered" evidence="1">
    <location>
        <begin position="912"/>
        <end position="934"/>
    </location>
</feature>
<reference evidence="2" key="1">
    <citation type="submission" date="2020-05" db="EMBL/GenBank/DDBJ databases">
        <title>Fertoebacter nigrum gen. nov., sp. nov., a new member of the family Rhodobacteraceae.</title>
        <authorList>
            <person name="Szuroczki S."/>
            <person name="Abbaszade G."/>
            <person name="Buni D."/>
            <person name="Schumann P."/>
            <person name="Toth E."/>
        </authorList>
    </citation>
    <scope>NUCLEOTIDE SEQUENCE</scope>
    <source>
        <strain evidence="2">RG-N-1a</strain>
    </source>
</reference>
<organism evidence="2 3">
    <name type="scientific">Fertoeibacter niger</name>
    <dbReference type="NCBI Taxonomy" id="2656921"/>
    <lineage>
        <taxon>Bacteria</taxon>
        <taxon>Pseudomonadati</taxon>
        <taxon>Pseudomonadota</taxon>
        <taxon>Alphaproteobacteria</taxon>
        <taxon>Rhodobacterales</taxon>
        <taxon>Paracoccaceae</taxon>
        <taxon>Fertoeibacter</taxon>
    </lineage>
</organism>
<dbReference type="AlphaFoldDB" id="A0A8X8H357"/>
<dbReference type="Pfam" id="PF04465">
    <property type="entry name" value="DUF499"/>
    <property type="match status" value="1"/>
</dbReference>